<dbReference type="PROSITE" id="PS50105">
    <property type="entry name" value="SAM_DOMAIN"/>
    <property type="match status" value="1"/>
</dbReference>
<dbReference type="Gene3D" id="3.40.50.10140">
    <property type="entry name" value="Toll/interleukin-1 receptor homology (TIR) domain"/>
    <property type="match status" value="1"/>
</dbReference>
<evidence type="ECO:0000313" key="11">
    <source>
        <dbReference type="Proteomes" id="UP000332933"/>
    </source>
</evidence>
<comment type="catalytic activity">
    <reaction evidence="6">
        <text>NAD(+) + H2O = ADP-D-ribose + nicotinamide + H(+)</text>
        <dbReference type="Rhea" id="RHEA:16301"/>
        <dbReference type="ChEBI" id="CHEBI:15377"/>
        <dbReference type="ChEBI" id="CHEBI:15378"/>
        <dbReference type="ChEBI" id="CHEBI:17154"/>
        <dbReference type="ChEBI" id="CHEBI:57540"/>
        <dbReference type="ChEBI" id="CHEBI:57967"/>
        <dbReference type="EC" id="3.2.2.6"/>
    </reaction>
    <physiologicalReaction direction="left-to-right" evidence="6">
        <dbReference type="Rhea" id="RHEA:16302"/>
    </physiologicalReaction>
</comment>
<dbReference type="OrthoDB" id="61437at2759"/>
<evidence type="ECO:0000256" key="4">
    <source>
        <dbReference type="ARBA" id="ARBA00022859"/>
    </source>
</evidence>
<organism evidence="10 11">
    <name type="scientific">Aphanomyces stellatus</name>
    <dbReference type="NCBI Taxonomy" id="120398"/>
    <lineage>
        <taxon>Eukaryota</taxon>
        <taxon>Sar</taxon>
        <taxon>Stramenopiles</taxon>
        <taxon>Oomycota</taxon>
        <taxon>Saprolegniomycetes</taxon>
        <taxon>Saprolegniales</taxon>
        <taxon>Verrucalvaceae</taxon>
        <taxon>Aphanomyces</taxon>
    </lineage>
</organism>
<evidence type="ECO:0000259" key="8">
    <source>
        <dbReference type="PROSITE" id="PS50105"/>
    </source>
</evidence>
<dbReference type="EMBL" id="CAADRA010005271">
    <property type="protein sequence ID" value="VFT87947.1"/>
    <property type="molecule type" value="Genomic_DNA"/>
</dbReference>
<gene>
    <name evidence="10" type="primary">Aste57867_11080</name>
    <name evidence="9" type="ORF">As57867_011038</name>
    <name evidence="10" type="ORF">ASTE57867_11080</name>
</gene>
<reference evidence="10 11" key="1">
    <citation type="submission" date="2019-03" db="EMBL/GenBank/DDBJ databases">
        <authorList>
            <person name="Gaulin E."/>
            <person name="Dumas B."/>
        </authorList>
    </citation>
    <scope>NUCLEOTIDE SEQUENCE [LARGE SCALE GENOMIC DNA]</scope>
    <source>
        <strain evidence="10">CBS 568.67</strain>
    </source>
</reference>
<proteinExistence type="inferred from homology"/>
<dbReference type="AlphaFoldDB" id="A0A485KSK4"/>
<dbReference type="InterPro" id="IPR013761">
    <property type="entry name" value="SAM/pointed_sf"/>
</dbReference>
<keyword evidence="11" id="KW-1185">Reference proteome</keyword>
<dbReference type="SUPFAM" id="SSF48371">
    <property type="entry name" value="ARM repeat"/>
    <property type="match status" value="1"/>
</dbReference>
<sequence length="522" mass="56417">MGSAASLATLSATDVATQVSLLGSAYTVYTNSFISNGIDGAILAQLSDAELQSLLVDIGVTSAVHRKLLGLHLAKLKGPRPHIEDIVPGPSVAPIVSAHITTHMRPPTTSLSDRVTHSPSVLLGRLFSFQGVHLIDPDDMESVVQKICLATGPSRCDGDVTYDCFLNYRVASEKDVAEKLYLYLRTRQLHPFLDRMSLKNGEPWKDGFLRGLTQSRLFVALVSDAALARCRDDNIDHTTDNVLLEYESALAIADADPAFMILPVYVAAEISSGGFVKFQDFSPEHYSPMLRPALPPLAMPDLVMQKRRQSNKDYVAAHSKDMERPRRHSDCDAQRPPTATTDINRKLSVSESMGANVPALLNEALKMDDVSPAAMETLFGLAQRSKCAIKIVQAGGVPAMLAVLGCGSSSMDTKDTAAAVLSLLAMALVKRQGVGANAELGELMEANTERVLQDTLSTGSEIQKQYLVVSLMHFAAYDATVRSRLKESTELQACFLSLAKAGSITQRDACRALLSRTQDTAL</sequence>
<dbReference type="EMBL" id="VJMH01005250">
    <property type="protein sequence ID" value="KAF0698287.1"/>
    <property type="molecule type" value="Genomic_DNA"/>
</dbReference>
<dbReference type="Gene3D" id="1.25.10.10">
    <property type="entry name" value="Leucine-rich Repeat Variant"/>
    <property type="match status" value="1"/>
</dbReference>
<dbReference type="SUPFAM" id="SSF47769">
    <property type="entry name" value="SAM/Pointed domain"/>
    <property type="match status" value="1"/>
</dbReference>
<dbReference type="InterPro" id="IPR035897">
    <property type="entry name" value="Toll_tir_struct_dom_sf"/>
</dbReference>
<evidence type="ECO:0000256" key="6">
    <source>
        <dbReference type="ARBA" id="ARBA00047304"/>
    </source>
</evidence>
<dbReference type="GO" id="GO:0061809">
    <property type="term" value="F:NAD+ nucleosidase activity, cyclic ADP-ribose generating"/>
    <property type="evidence" value="ECO:0007669"/>
    <property type="project" value="UniProtKB-EC"/>
</dbReference>
<dbReference type="Proteomes" id="UP000332933">
    <property type="component" value="Unassembled WGS sequence"/>
</dbReference>
<accession>A0A485KSK4</accession>
<protein>
    <recommendedName>
        <fullName evidence="2">ADP-ribosyl cyclase/cyclic ADP-ribose hydrolase</fullName>
        <ecNumber evidence="2">3.2.2.6</ecNumber>
    </recommendedName>
</protein>
<evidence type="ECO:0000256" key="2">
    <source>
        <dbReference type="ARBA" id="ARBA00011982"/>
    </source>
</evidence>
<evidence type="ECO:0000256" key="1">
    <source>
        <dbReference type="ARBA" id="ARBA00008291"/>
    </source>
</evidence>
<dbReference type="InterPro" id="IPR011989">
    <property type="entry name" value="ARM-like"/>
</dbReference>
<dbReference type="GO" id="GO:0007165">
    <property type="term" value="P:signal transduction"/>
    <property type="evidence" value="ECO:0007669"/>
    <property type="project" value="InterPro"/>
</dbReference>
<evidence type="ECO:0000256" key="5">
    <source>
        <dbReference type="ARBA" id="ARBA00023027"/>
    </source>
</evidence>
<dbReference type="SUPFAM" id="SSF52200">
    <property type="entry name" value="Toll/Interleukin receptor TIR domain"/>
    <property type="match status" value="1"/>
</dbReference>
<keyword evidence="3" id="KW-0399">Innate immunity</keyword>
<dbReference type="Pfam" id="PF13676">
    <property type="entry name" value="TIR_2"/>
    <property type="match status" value="1"/>
</dbReference>
<evidence type="ECO:0000313" key="10">
    <source>
        <dbReference type="EMBL" id="VFT87947.1"/>
    </source>
</evidence>
<dbReference type="GO" id="GO:0045087">
    <property type="term" value="P:innate immune response"/>
    <property type="evidence" value="ECO:0007669"/>
    <property type="project" value="UniProtKB-KW"/>
</dbReference>
<keyword evidence="4" id="KW-0391">Immunity</keyword>
<keyword evidence="5" id="KW-0520">NAD</keyword>
<evidence type="ECO:0000313" key="9">
    <source>
        <dbReference type="EMBL" id="KAF0698287.1"/>
    </source>
</evidence>
<dbReference type="SMART" id="SM00454">
    <property type="entry name" value="SAM"/>
    <property type="match status" value="1"/>
</dbReference>
<name>A0A485KSK4_9STRA</name>
<dbReference type="InterPro" id="IPR000157">
    <property type="entry name" value="TIR_dom"/>
</dbReference>
<evidence type="ECO:0000256" key="7">
    <source>
        <dbReference type="SAM" id="MobiDB-lite"/>
    </source>
</evidence>
<feature type="compositionally biased region" description="Basic and acidic residues" evidence="7">
    <location>
        <begin position="318"/>
        <end position="333"/>
    </location>
</feature>
<feature type="region of interest" description="Disordered" evidence="7">
    <location>
        <begin position="318"/>
        <end position="342"/>
    </location>
</feature>
<comment type="similarity">
    <text evidence="1">Belongs to the SARM1 family.</text>
</comment>
<dbReference type="EC" id="3.2.2.6" evidence="2"/>
<feature type="domain" description="SAM" evidence="8">
    <location>
        <begin position="10"/>
        <end position="79"/>
    </location>
</feature>
<evidence type="ECO:0000256" key="3">
    <source>
        <dbReference type="ARBA" id="ARBA00022588"/>
    </source>
</evidence>
<dbReference type="InterPro" id="IPR001660">
    <property type="entry name" value="SAM"/>
</dbReference>
<dbReference type="Gene3D" id="1.10.150.50">
    <property type="entry name" value="Transcription Factor, Ets-1"/>
    <property type="match status" value="1"/>
</dbReference>
<dbReference type="Pfam" id="PF07647">
    <property type="entry name" value="SAM_2"/>
    <property type="match status" value="1"/>
</dbReference>
<dbReference type="InterPro" id="IPR016024">
    <property type="entry name" value="ARM-type_fold"/>
</dbReference>
<reference evidence="9" key="2">
    <citation type="submission" date="2019-06" db="EMBL/GenBank/DDBJ databases">
        <title>Genomics analysis of Aphanomyces spp. identifies a new class of oomycete effector associated with host adaptation.</title>
        <authorList>
            <person name="Gaulin E."/>
        </authorList>
    </citation>
    <scope>NUCLEOTIDE SEQUENCE</scope>
    <source>
        <strain evidence="9">CBS 578.67</strain>
    </source>
</reference>